<dbReference type="GO" id="GO:0000976">
    <property type="term" value="F:transcription cis-regulatory region binding"/>
    <property type="evidence" value="ECO:0007669"/>
    <property type="project" value="TreeGrafter"/>
</dbReference>
<dbReference type="InterPro" id="IPR001647">
    <property type="entry name" value="HTH_TetR"/>
</dbReference>
<dbReference type="SUPFAM" id="SSF46689">
    <property type="entry name" value="Homeodomain-like"/>
    <property type="match status" value="1"/>
</dbReference>
<feature type="DNA-binding region" description="H-T-H motif" evidence="2">
    <location>
        <begin position="30"/>
        <end position="49"/>
    </location>
</feature>
<comment type="caution">
    <text evidence="4">The sequence shown here is derived from an EMBL/GenBank/DDBJ whole genome shotgun (WGS) entry which is preliminary data.</text>
</comment>
<protein>
    <submittedName>
        <fullName evidence="4">TetR family transcriptional regulator</fullName>
    </submittedName>
</protein>
<feature type="domain" description="HTH tetR-type" evidence="3">
    <location>
        <begin position="7"/>
        <end position="67"/>
    </location>
</feature>
<dbReference type="Proteomes" id="UP000619479">
    <property type="component" value="Unassembled WGS sequence"/>
</dbReference>
<dbReference type="GO" id="GO:0003700">
    <property type="term" value="F:DNA-binding transcription factor activity"/>
    <property type="evidence" value="ECO:0007669"/>
    <property type="project" value="TreeGrafter"/>
</dbReference>
<dbReference type="PRINTS" id="PR00455">
    <property type="entry name" value="HTHTETR"/>
</dbReference>
<evidence type="ECO:0000256" key="1">
    <source>
        <dbReference type="ARBA" id="ARBA00023125"/>
    </source>
</evidence>
<dbReference type="PANTHER" id="PTHR30055:SF200">
    <property type="entry name" value="HTH-TYPE TRANSCRIPTIONAL REPRESSOR BDCR"/>
    <property type="match status" value="1"/>
</dbReference>
<dbReference type="SUPFAM" id="SSF48498">
    <property type="entry name" value="Tetracyclin repressor-like, C-terminal domain"/>
    <property type="match status" value="1"/>
</dbReference>
<evidence type="ECO:0000256" key="2">
    <source>
        <dbReference type="PROSITE-ProRule" id="PRU00335"/>
    </source>
</evidence>
<dbReference type="Pfam" id="PF00440">
    <property type="entry name" value="TetR_N"/>
    <property type="match status" value="1"/>
</dbReference>
<accession>A0A919IKC6</accession>
<dbReference type="PANTHER" id="PTHR30055">
    <property type="entry name" value="HTH-TYPE TRANSCRIPTIONAL REGULATOR RUTR"/>
    <property type="match status" value="1"/>
</dbReference>
<dbReference type="InterPro" id="IPR036271">
    <property type="entry name" value="Tet_transcr_reg_TetR-rel_C_sf"/>
</dbReference>
<dbReference type="InterPro" id="IPR050109">
    <property type="entry name" value="HTH-type_TetR-like_transc_reg"/>
</dbReference>
<keyword evidence="5" id="KW-1185">Reference proteome</keyword>
<evidence type="ECO:0000313" key="4">
    <source>
        <dbReference type="EMBL" id="GID65023.1"/>
    </source>
</evidence>
<dbReference type="Gene3D" id="1.10.357.10">
    <property type="entry name" value="Tetracycline Repressor, domain 2"/>
    <property type="match status" value="1"/>
</dbReference>
<proteinExistence type="predicted"/>
<dbReference type="InterPro" id="IPR009057">
    <property type="entry name" value="Homeodomain-like_sf"/>
</dbReference>
<sequence>MARTPVPGTRDTILTAAAGLFYRYGVRAVGMAQVVEVAGCGKNLLYRHFPSKAELAAAYLRLVRREREQAAAEAMRWAHGPAGQLIALVSEIAENTRRPGWRGCAFRNYLTEFPGADDEPARVARGYLADSRALVDRLVAELGGDDLLADRVWLIVDGLHSGRPEQAQVAVDWVTELVKGCAARHG</sequence>
<evidence type="ECO:0000259" key="3">
    <source>
        <dbReference type="PROSITE" id="PS50977"/>
    </source>
</evidence>
<keyword evidence="1 2" id="KW-0238">DNA-binding</keyword>
<reference evidence="4" key="1">
    <citation type="submission" date="2021-01" db="EMBL/GenBank/DDBJ databases">
        <title>Whole genome shotgun sequence of Actinoplanes cyaneus NBRC 14990.</title>
        <authorList>
            <person name="Komaki H."/>
            <person name="Tamura T."/>
        </authorList>
    </citation>
    <scope>NUCLEOTIDE SEQUENCE</scope>
    <source>
        <strain evidence="4">NBRC 14990</strain>
    </source>
</reference>
<dbReference type="PROSITE" id="PS50977">
    <property type="entry name" value="HTH_TETR_2"/>
    <property type="match status" value="1"/>
</dbReference>
<evidence type="ECO:0000313" key="5">
    <source>
        <dbReference type="Proteomes" id="UP000619479"/>
    </source>
</evidence>
<organism evidence="4 5">
    <name type="scientific">Actinoplanes cyaneus</name>
    <dbReference type="NCBI Taxonomy" id="52696"/>
    <lineage>
        <taxon>Bacteria</taxon>
        <taxon>Bacillati</taxon>
        <taxon>Actinomycetota</taxon>
        <taxon>Actinomycetes</taxon>
        <taxon>Micromonosporales</taxon>
        <taxon>Micromonosporaceae</taxon>
        <taxon>Actinoplanes</taxon>
    </lineage>
</organism>
<dbReference type="EMBL" id="BOMH01000020">
    <property type="protein sequence ID" value="GID65023.1"/>
    <property type="molecule type" value="Genomic_DNA"/>
</dbReference>
<gene>
    <name evidence="4" type="ORF">Acy02nite_29040</name>
</gene>
<name>A0A919IKC6_9ACTN</name>
<dbReference type="AlphaFoldDB" id="A0A919IKC6"/>
<dbReference type="RefSeq" id="WP_203740798.1">
    <property type="nucleotide sequence ID" value="NZ_BAAAUC010000016.1"/>
</dbReference>